<accession>A0A8C4TAJ4</accession>
<proteinExistence type="inferred from homology"/>
<dbReference type="GeneTree" id="ENSGT01150000289611"/>
<protein>
    <submittedName>
        <fullName evidence="6">Uncharacterized protein</fullName>
    </submittedName>
</protein>
<evidence type="ECO:0000256" key="3">
    <source>
        <dbReference type="ARBA" id="ARBA00022525"/>
    </source>
</evidence>
<dbReference type="GO" id="GO:0005576">
    <property type="term" value="C:extracellular region"/>
    <property type="evidence" value="ECO:0007669"/>
    <property type="project" value="UniProtKB-SubCell"/>
</dbReference>
<organism evidence="6 7">
    <name type="scientific">Erpetoichthys calabaricus</name>
    <name type="common">Rope fish</name>
    <name type="synonym">Calamoichthys calabaricus</name>
    <dbReference type="NCBI Taxonomy" id="27687"/>
    <lineage>
        <taxon>Eukaryota</taxon>
        <taxon>Metazoa</taxon>
        <taxon>Chordata</taxon>
        <taxon>Craniata</taxon>
        <taxon>Vertebrata</taxon>
        <taxon>Euteleostomi</taxon>
        <taxon>Actinopterygii</taxon>
        <taxon>Polypteriformes</taxon>
        <taxon>Polypteridae</taxon>
        <taxon>Erpetoichthys</taxon>
    </lineage>
</organism>
<keyword evidence="7" id="KW-1185">Reference proteome</keyword>
<dbReference type="Proteomes" id="UP000694620">
    <property type="component" value="Chromosome 18"/>
</dbReference>
<comment type="subcellular location">
    <subcellularLocation>
        <location evidence="1">Secreted</location>
    </subcellularLocation>
</comment>
<reference evidence="6" key="2">
    <citation type="submission" date="2025-08" db="UniProtKB">
        <authorList>
            <consortium name="Ensembl"/>
        </authorList>
    </citation>
    <scope>IDENTIFICATION</scope>
</reference>
<evidence type="ECO:0000256" key="5">
    <source>
        <dbReference type="SAM" id="SignalP"/>
    </source>
</evidence>
<dbReference type="Gene3D" id="2.10.90.10">
    <property type="entry name" value="Cystine-knot cytokines"/>
    <property type="match status" value="1"/>
</dbReference>
<evidence type="ECO:0000313" key="6">
    <source>
        <dbReference type="Ensembl" id="ENSECRP00000029727.1"/>
    </source>
</evidence>
<dbReference type="Ensembl" id="ENSECRT00000030357.1">
    <property type="protein sequence ID" value="ENSECRP00000029727.1"/>
    <property type="gene ID" value="ENSECRG00000020175.1"/>
</dbReference>
<dbReference type="InterPro" id="IPR010345">
    <property type="entry name" value="IL-17_fam"/>
</dbReference>
<dbReference type="AlphaFoldDB" id="A0A8C4TAJ4"/>
<evidence type="ECO:0000256" key="1">
    <source>
        <dbReference type="ARBA" id="ARBA00004613"/>
    </source>
</evidence>
<comment type="similarity">
    <text evidence="2">Belongs to the IL-17 family.</text>
</comment>
<dbReference type="SUPFAM" id="SSF57501">
    <property type="entry name" value="Cystine-knot cytokines"/>
    <property type="match status" value="1"/>
</dbReference>
<reference evidence="6" key="3">
    <citation type="submission" date="2025-09" db="UniProtKB">
        <authorList>
            <consortium name="Ensembl"/>
        </authorList>
    </citation>
    <scope>IDENTIFICATION</scope>
</reference>
<dbReference type="GO" id="GO:0005125">
    <property type="term" value="F:cytokine activity"/>
    <property type="evidence" value="ECO:0007669"/>
    <property type="project" value="InterPro"/>
</dbReference>
<keyword evidence="4 5" id="KW-0732">Signal</keyword>
<reference evidence="6" key="1">
    <citation type="submission" date="2021-06" db="EMBL/GenBank/DDBJ databases">
        <authorList>
            <consortium name="Wellcome Sanger Institute Data Sharing"/>
        </authorList>
    </citation>
    <scope>NUCLEOTIDE SEQUENCE [LARGE SCALE GENOMIC DNA]</scope>
</reference>
<dbReference type="Pfam" id="PF06083">
    <property type="entry name" value="IL17"/>
    <property type="match status" value="1"/>
</dbReference>
<evidence type="ECO:0000313" key="7">
    <source>
        <dbReference type="Proteomes" id="UP000694620"/>
    </source>
</evidence>
<dbReference type="InterPro" id="IPR029034">
    <property type="entry name" value="Cystine-knot_cytokine"/>
</dbReference>
<name>A0A8C4TAJ4_ERPCA</name>
<keyword evidence="3" id="KW-0964">Secreted</keyword>
<evidence type="ECO:0000256" key="4">
    <source>
        <dbReference type="ARBA" id="ARBA00022729"/>
    </source>
</evidence>
<feature type="signal peptide" evidence="5">
    <location>
        <begin position="1"/>
        <end position="22"/>
    </location>
</feature>
<sequence length="112" mass="12857">HFIFQFIQILCITMLIVSTCNCNPVINIIKGNLSLELSQDYNSELLLKERSLAPWTYEKKQDNERVPQVIYEAQCSTSHHCTIRSKNKTSSLYSLESVPIKAKIPVLRKKSS</sequence>
<feature type="chain" id="PRO_5034444106" evidence="5">
    <location>
        <begin position="23"/>
        <end position="112"/>
    </location>
</feature>
<evidence type="ECO:0000256" key="2">
    <source>
        <dbReference type="ARBA" id="ARBA00007236"/>
    </source>
</evidence>